<dbReference type="PANTHER" id="PTHR39244">
    <property type="entry name" value="NATTERIN-4"/>
    <property type="match status" value="1"/>
</dbReference>
<proteinExistence type="predicted"/>
<dbReference type="SUPFAM" id="SSF56973">
    <property type="entry name" value="Aerolisin/ETX pore-forming domain"/>
    <property type="match status" value="1"/>
</dbReference>
<accession>A0AAV7WII9</accession>
<evidence type="ECO:0000259" key="1">
    <source>
        <dbReference type="Pfam" id="PF14517"/>
    </source>
</evidence>
<dbReference type="Proteomes" id="UP001066276">
    <property type="component" value="Chromosome 1_1"/>
</dbReference>
<evidence type="ECO:0000313" key="3">
    <source>
        <dbReference type="Proteomes" id="UP001066276"/>
    </source>
</evidence>
<evidence type="ECO:0000313" key="2">
    <source>
        <dbReference type="EMBL" id="KAJ1212939.1"/>
    </source>
</evidence>
<gene>
    <name evidence="2" type="ORF">NDU88_000582</name>
</gene>
<dbReference type="InterPro" id="IPR036813">
    <property type="entry name" value="Tachylectin2_sf"/>
</dbReference>
<dbReference type="Gene3D" id="2.115.10.10">
    <property type="entry name" value="Tachylectin 2"/>
    <property type="match status" value="1"/>
</dbReference>
<keyword evidence="3" id="KW-1185">Reference proteome</keyword>
<dbReference type="InterPro" id="IPR053237">
    <property type="entry name" value="Natterin_C"/>
</dbReference>
<dbReference type="SUPFAM" id="SSF50934">
    <property type="entry name" value="Tachylectin-2"/>
    <property type="match status" value="1"/>
</dbReference>
<feature type="domain" description="Tachylectin 2" evidence="1">
    <location>
        <begin position="69"/>
        <end position="289"/>
    </location>
</feature>
<dbReference type="PANTHER" id="PTHR39244:SF5">
    <property type="entry name" value="NATTERIN-3-LIKE"/>
    <property type="match status" value="1"/>
</dbReference>
<reference evidence="2" key="1">
    <citation type="journal article" date="2022" name="bioRxiv">
        <title>Sequencing and chromosome-scale assembly of the giantPleurodeles waltlgenome.</title>
        <authorList>
            <person name="Brown T."/>
            <person name="Elewa A."/>
            <person name="Iarovenko S."/>
            <person name="Subramanian E."/>
            <person name="Araus A.J."/>
            <person name="Petzold A."/>
            <person name="Susuki M."/>
            <person name="Suzuki K.-i.T."/>
            <person name="Hayashi T."/>
            <person name="Toyoda A."/>
            <person name="Oliveira C."/>
            <person name="Osipova E."/>
            <person name="Leigh N.D."/>
            <person name="Simon A."/>
            <person name="Yun M.H."/>
        </authorList>
    </citation>
    <scope>NUCLEOTIDE SEQUENCE</scope>
    <source>
        <strain evidence="2">20211129_DDA</strain>
        <tissue evidence="2">Liver</tissue>
    </source>
</reference>
<name>A0AAV7WII9_PLEWA</name>
<protein>
    <recommendedName>
        <fullName evidence="1">Tachylectin 2 domain-containing protein</fullName>
    </recommendedName>
</protein>
<organism evidence="2 3">
    <name type="scientific">Pleurodeles waltl</name>
    <name type="common">Iberian ribbed newt</name>
    <dbReference type="NCBI Taxonomy" id="8319"/>
    <lineage>
        <taxon>Eukaryota</taxon>
        <taxon>Metazoa</taxon>
        <taxon>Chordata</taxon>
        <taxon>Craniata</taxon>
        <taxon>Vertebrata</taxon>
        <taxon>Euteleostomi</taxon>
        <taxon>Amphibia</taxon>
        <taxon>Batrachia</taxon>
        <taxon>Caudata</taxon>
        <taxon>Salamandroidea</taxon>
        <taxon>Salamandridae</taxon>
        <taxon>Pleurodelinae</taxon>
        <taxon>Pleurodeles</taxon>
    </lineage>
</organism>
<dbReference type="Pfam" id="PF14517">
    <property type="entry name" value="Tachylectin"/>
    <property type="match status" value="1"/>
</dbReference>
<dbReference type="AlphaFoldDB" id="A0AAV7WII9"/>
<sequence>MFTALELPLLAQLTLVKYRLPSLISTFLPLVLPLDNCSCLREVTEKCATSTLNMPRKETVLFSIDGGNNCRIGLPPSALDDAYNRRSLSLGNLPNASHVFFNPKGDMFVVRGGDLYKGPTPSSPWKDWFASAKRIGRADWNKYKLLYFSNSGKLFAVTKEGEWYRGPEPINEEVPWLYKQASKIGGSDWQHFDALFFDFENIMHGVIQGNLVKGHPFSTTDGAWYAKSKQIGEHIWGTLAYFINFSHDGKLWCVSSQDGAIYTASPPTHRGDNWLARARKVGSGYTMYKCLAFTHDKTIKKIKSFDFLVDIGKVLSMEPYFVAEKVYDNKDSSTPLHSTFELNKVEISESQFSHEHGFDFSAEAETSFESGLPLVAKGSIRLAATTTTSHKWNFTEINRTETHFIITSEFEVEPGKAVRQIAKATKAIIDVPYTATVVTLFGYETTISGTWQGASFLDLRIKQEDV</sequence>
<comment type="caution">
    <text evidence="2">The sequence shown here is derived from an EMBL/GenBank/DDBJ whole genome shotgun (WGS) entry which is preliminary data.</text>
</comment>
<dbReference type="Gene3D" id="2.170.15.10">
    <property type="entry name" value="Proaerolysin, chain A, domain 3"/>
    <property type="match status" value="1"/>
</dbReference>
<dbReference type="EMBL" id="JANPWB010000001">
    <property type="protein sequence ID" value="KAJ1212939.1"/>
    <property type="molecule type" value="Genomic_DNA"/>
</dbReference>
<dbReference type="Gene3D" id="2.20.25.650">
    <property type="entry name" value="Tachylectin-2-like"/>
    <property type="match status" value="1"/>
</dbReference>
<dbReference type="InterPro" id="IPR023294">
    <property type="entry name" value="Tachylectin2"/>
</dbReference>